<evidence type="ECO:0000313" key="2">
    <source>
        <dbReference type="Proteomes" id="UP000638648"/>
    </source>
</evidence>
<protein>
    <recommendedName>
        <fullName evidence="3">Lipoprotein</fullName>
    </recommendedName>
</protein>
<dbReference type="AlphaFoldDB" id="A0A927MYA9"/>
<accession>A0A927MYA9</accession>
<dbReference type="PROSITE" id="PS51257">
    <property type="entry name" value="PROKAR_LIPOPROTEIN"/>
    <property type="match status" value="1"/>
</dbReference>
<sequence>MRTSDAAKVVTGVLAGLLVVLGLAGCSDDRSSGLSPTTGPPARPRVGTDLTLADASRCAVTVPRSGPSVIPREDFFGWENSYGNGRLWVGALWPEGIVVADRRLAAPDGSVGLKFGWWRGVPGHLEIRGRRLDAAAPSLRARVPSGYGESGFQSSGVTFPTEGCWEVTGTIGRAASLTFRTFVVRRSA</sequence>
<comment type="caution">
    <text evidence="1">The sequence shown here is derived from an EMBL/GenBank/DDBJ whole genome shotgun (WGS) entry which is preliminary data.</text>
</comment>
<dbReference type="EMBL" id="JADBEM010000001">
    <property type="protein sequence ID" value="MBE1605410.1"/>
    <property type="molecule type" value="Genomic_DNA"/>
</dbReference>
<dbReference type="RefSeq" id="WP_192749754.1">
    <property type="nucleotide sequence ID" value="NZ_BAABJL010000199.1"/>
</dbReference>
<gene>
    <name evidence="1" type="ORF">HEB94_002258</name>
</gene>
<organism evidence="1 2">
    <name type="scientific">Actinopolymorpha pittospori</name>
    <dbReference type="NCBI Taxonomy" id="648752"/>
    <lineage>
        <taxon>Bacteria</taxon>
        <taxon>Bacillati</taxon>
        <taxon>Actinomycetota</taxon>
        <taxon>Actinomycetes</taxon>
        <taxon>Propionibacteriales</taxon>
        <taxon>Actinopolymorphaceae</taxon>
        <taxon>Actinopolymorpha</taxon>
    </lineage>
</organism>
<proteinExistence type="predicted"/>
<name>A0A927MYA9_9ACTN</name>
<dbReference type="Proteomes" id="UP000638648">
    <property type="component" value="Unassembled WGS sequence"/>
</dbReference>
<keyword evidence="2" id="KW-1185">Reference proteome</keyword>
<reference evidence="1" key="1">
    <citation type="submission" date="2020-10" db="EMBL/GenBank/DDBJ databases">
        <title>Sequencing the genomes of 1000 actinobacteria strains.</title>
        <authorList>
            <person name="Klenk H.-P."/>
        </authorList>
    </citation>
    <scope>NUCLEOTIDE SEQUENCE</scope>
    <source>
        <strain evidence="1">DSM 45354</strain>
    </source>
</reference>
<evidence type="ECO:0000313" key="1">
    <source>
        <dbReference type="EMBL" id="MBE1605410.1"/>
    </source>
</evidence>
<evidence type="ECO:0008006" key="3">
    <source>
        <dbReference type="Google" id="ProtNLM"/>
    </source>
</evidence>